<proteinExistence type="predicted"/>
<keyword evidence="2" id="KW-1185">Reference proteome</keyword>
<gene>
    <name evidence="1" type="ORF">PLOB_00012025</name>
</gene>
<sequence>MLKSKSEIIFLGDFNIDMLQSNCNINLDNEPTRATKTSKSLIDVILVNRPEHWA</sequence>
<organism evidence="1 2">
    <name type="scientific">Porites lobata</name>
    <dbReference type="NCBI Taxonomy" id="104759"/>
    <lineage>
        <taxon>Eukaryota</taxon>
        <taxon>Metazoa</taxon>
        <taxon>Cnidaria</taxon>
        <taxon>Anthozoa</taxon>
        <taxon>Hexacorallia</taxon>
        <taxon>Scleractinia</taxon>
        <taxon>Fungiina</taxon>
        <taxon>Poritidae</taxon>
        <taxon>Porites</taxon>
    </lineage>
</organism>
<evidence type="ECO:0000313" key="2">
    <source>
        <dbReference type="Proteomes" id="UP001159405"/>
    </source>
</evidence>
<comment type="caution">
    <text evidence="1">The sequence shown here is derived from an EMBL/GenBank/DDBJ whole genome shotgun (WGS) entry which is preliminary data.</text>
</comment>
<name>A0ABN8R172_9CNID</name>
<protein>
    <recommendedName>
        <fullName evidence="3">Endonuclease/exonuclease/phosphatase domain-containing protein</fullName>
    </recommendedName>
</protein>
<accession>A0ABN8R172</accession>
<evidence type="ECO:0008006" key="3">
    <source>
        <dbReference type="Google" id="ProtNLM"/>
    </source>
</evidence>
<reference evidence="1 2" key="1">
    <citation type="submission" date="2022-05" db="EMBL/GenBank/DDBJ databases">
        <authorList>
            <consortium name="Genoscope - CEA"/>
            <person name="William W."/>
        </authorList>
    </citation>
    <scope>NUCLEOTIDE SEQUENCE [LARGE SCALE GENOMIC DNA]</scope>
</reference>
<dbReference type="Proteomes" id="UP001159405">
    <property type="component" value="Unassembled WGS sequence"/>
</dbReference>
<evidence type="ECO:0000313" key="1">
    <source>
        <dbReference type="EMBL" id="CAH3171637.1"/>
    </source>
</evidence>
<feature type="non-terminal residue" evidence="1">
    <location>
        <position position="54"/>
    </location>
</feature>
<dbReference type="EMBL" id="CALNXK010000165">
    <property type="protein sequence ID" value="CAH3171637.1"/>
    <property type="molecule type" value="Genomic_DNA"/>
</dbReference>